<dbReference type="EMBL" id="VSSQ01000139">
    <property type="protein sequence ID" value="MPL80565.1"/>
    <property type="molecule type" value="Genomic_DNA"/>
</dbReference>
<organism evidence="1">
    <name type="scientific">bioreactor metagenome</name>
    <dbReference type="NCBI Taxonomy" id="1076179"/>
    <lineage>
        <taxon>unclassified sequences</taxon>
        <taxon>metagenomes</taxon>
        <taxon>ecological metagenomes</taxon>
    </lineage>
</organism>
<gene>
    <name evidence="1" type="ORF">SDC9_26466</name>
</gene>
<protein>
    <submittedName>
        <fullName evidence="1">Uncharacterized protein</fullName>
    </submittedName>
</protein>
<comment type="caution">
    <text evidence="1">The sequence shown here is derived from an EMBL/GenBank/DDBJ whole genome shotgun (WGS) entry which is preliminary data.</text>
</comment>
<evidence type="ECO:0000313" key="1">
    <source>
        <dbReference type="EMBL" id="MPL80565.1"/>
    </source>
</evidence>
<name>A0A644UNZ5_9ZZZZ</name>
<dbReference type="AlphaFoldDB" id="A0A644UNZ5"/>
<accession>A0A644UNZ5</accession>
<proteinExistence type="predicted"/>
<sequence length="69" mass="7951">MAKLLPETTSLLPVILINYLSFQTQRESLLHYFDEPAVDRTLMLAGKFVYTGRAEGSKWCQGWIGRLIY</sequence>
<reference evidence="1" key="1">
    <citation type="submission" date="2019-08" db="EMBL/GenBank/DDBJ databases">
        <authorList>
            <person name="Kucharzyk K."/>
            <person name="Murdoch R.W."/>
            <person name="Higgins S."/>
            <person name="Loffler F."/>
        </authorList>
    </citation>
    <scope>NUCLEOTIDE SEQUENCE</scope>
</reference>